<evidence type="ECO:0000256" key="1">
    <source>
        <dbReference type="ARBA" id="ARBA00004123"/>
    </source>
</evidence>
<dbReference type="GO" id="GO:0005847">
    <property type="term" value="C:mRNA cleavage and polyadenylation specificity factor complex"/>
    <property type="evidence" value="ECO:0007669"/>
    <property type="project" value="TreeGrafter"/>
</dbReference>
<accession>A0A4Y7Q290</accession>
<dbReference type="GO" id="GO:0003729">
    <property type="term" value="F:mRNA binding"/>
    <property type="evidence" value="ECO:0007669"/>
    <property type="project" value="TreeGrafter"/>
</dbReference>
<evidence type="ECO:0000256" key="2">
    <source>
        <dbReference type="ARBA" id="ARBA00023242"/>
    </source>
</evidence>
<dbReference type="Gene3D" id="1.10.20.70">
    <property type="entry name" value="Transcription termination and cleavage factor, C-terminal domain"/>
    <property type="match status" value="1"/>
</dbReference>
<dbReference type="Proteomes" id="UP000294933">
    <property type="component" value="Unassembled WGS sequence"/>
</dbReference>
<dbReference type="InterPro" id="IPR025742">
    <property type="entry name" value="CSTF2_hinge"/>
</dbReference>
<sequence length="192" mass="20604">MATTALPEEQLLELLIQLQKTTPEQARSILSAQPQIAYALMTLMIKLNVVNLEVLQTTLASAAQPPPAPPPMPVPQMASAVPPHLMQPQYRTGTPQNAPITAAPAHPSMYQAYGNGVQTSPNPTSTVSPPGYGVPPAPAAPSFPDILNHIPEDQKAMIMRVISMTPDQINRLPPTERASVRQMRTTLGLPVD</sequence>
<evidence type="ECO:0000259" key="3">
    <source>
        <dbReference type="Pfam" id="PF14304"/>
    </source>
</evidence>
<reference evidence="5 6" key="1">
    <citation type="submission" date="2018-06" db="EMBL/GenBank/DDBJ databases">
        <title>A transcriptomic atlas of mushroom development highlights an independent origin of complex multicellularity.</title>
        <authorList>
            <consortium name="DOE Joint Genome Institute"/>
            <person name="Krizsan K."/>
            <person name="Almasi E."/>
            <person name="Merenyi Z."/>
            <person name="Sahu N."/>
            <person name="Viragh M."/>
            <person name="Koszo T."/>
            <person name="Mondo S."/>
            <person name="Kiss B."/>
            <person name="Balint B."/>
            <person name="Kues U."/>
            <person name="Barry K."/>
            <person name="Hegedus J.C."/>
            <person name="Henrissat B."/>
            <person name="Johnson J."/>
            <person name="Lipzen A."/>
            <person name="Ohm R."/>
            <person name="Nagy I."/>
            <person name="Pangilinan J."/>
            <person name="Yan J."/>
            <person name="Xiong Y."/>
            <person name="Grigoriev I.V."/>
            <person name="Hibbett D.S."/>
            <person name="Nagy L.G."/>
        </authorList>
    </citation>
    <scope>NUCLEOTIDE SEQUENCE [LARGE SCALE GENOMIC DNA]</scope>
    <source>
        <strain evidence="5 6">SZMC22713</strain>
    </source>
</reference>
<evidence type="ECO:0000313" key="6">
    <source>
        <dbReference type="Proteomes" id="UP000294933"/>
    </source>
</evidence>
<dbReference type="InterPro" id="IPR026896">
    <property type="entry name" value="CSTF_C"/>
</dbReference>
<feature type="domain" description="Transcription termination and cleavage factor C-terminal" evidence="3">
    <location>
        <begin position="153"/>
        <end position="185"/>
    </location>
</feature>
<dbReference type="Gene3D" id="1.25.40.630">
    <property type="match status" value="1"/>
</dbReference>
<dbReference type="Pfam" id="PF14327">
    <property type="entry name" value="CSTF2_hinge"/>
    <property type="match status" value="1"/>
</dbReference>
<dbReference type="VEuPathDB" id="FungiDB:BD410DRAFT_821672"/>
<dbReference type="InterPro" id="IPR038192">
    <property type="entry name" value="CSTF_C_sf"/>
</dbReference>
<dbReference type="PANTHER" id="PTHR45735">
    <property type="entry name" value="CLEAVAGE STIMULATION FACTOR SUBUNIT 2"/>
    <property type="match status" value="1"/>
</dbReference>
<dbReference type="GO" id="GO:0031124">
    <property type="term" value="P:mRNA 3'-end processing"/>
    <property type="evidence" value="ECO:0007669"/>
    <property type="project" value="InterPro"/>
</dbReference>
<gene>
    <name evidence="5" type="ORF">BD410DRAFT_821672</name>
</gene>
<dbReference type="AlphaFoldDB" id="A0A4Y7Q290"/>
<organism evidence="5 6">
    <name type="scientific">Rickenella mellea</name>
    <dbReference type="NCBI Taxonomy" id="50990"/>
    <lineage>
        <taxon>Eukaryota</taxon>
        <taxon>Fungi</taxon>
        <taxon>Dikarya</taxon>
        <taxon>Basidiomycota</taxon>
        <taxon>Agaricomycotina</taxon>
        <taxon>Agaricomycetes</taxon>
        <taxon>Hymenochaetales</taxon>
        <taxon>Rickenellaceae</taxon>
        <taxon>Rickenella</taxon>
    </lineage>
</organism>
<comment type="subcellular location">
    <subcellularLocation>
        <location evidence="1">Nucleus</location>
    </subcellularLocation>
</comment>
<feature type="domain" description="Cleavage stimulation factor subunit 2 hinge" evidence="4">
    <location>
        <begin position="5"/>
        <end position="58"/>
    </location>
</feature>
<dbReference type="OrthoDB" id="272703at2759"/>
<evidence type="ECO:0000313" key="5">
    <source>
        <dbReference type="EMBL" id="TDL20910.1"/>
    </source>
</evidence>
<protein>
    <recommendedName>
        <fullName evidence="7">Cleavage stimulation factor subunit 2 hinge domain-containing protein</fullName>
    </recommendedName>
</protein>
<dbReference type="PANTHER" id="PTHR45735:SF2">
    <property type="entry name" value="CLEAVAGE STIMULATION FACTOR SUBUNIT 2"/>
    <property type="match status" value="1"/>
</dbReference>
<dbReference type="Pfam" id="PF14304">
    <property type="entry name" value="CSTF_C"/>
    <property type="match status" value="1"/>
</dbReference>
<keyword evidence="2" id="KW-0539">Nucleus</keyword>
<dbReference type="STRING" id="50990.A0A4Y7Q290"/>
<name>A0A4Y7Q290_9AGAM</name>
<evidence type="ECO:0008006" key="7">
    <source>
        <dbReference type="Google" id="ProtNLM"/>
    </source>
</evidence>
<keyword evidence="6" id="KW-1185">Reference proteome</keyword>
<dbReference type="EMBL" id="ML170184">
    <property type="protein sequence ID" value="TDL20910.1"/>
    <property type="molecule type" value="Genomic_DNA"/>
</dbReference>
<proteinExistence type="predicted"/>
<evidence type="ECO:0000259" key="4">
    <source>
        <dbReference type="Pfam" id="PF14327"/>
    </source>
</evidence>